<protein>
    <submittedName>
        <fullName evidence="1">Uncharacterized protein</fullName>
    </submittedName>
</protein>
<proteinExistence type="predicted"/>
<dbReference type="Proteomes" id="UP000001610">
    <property type="component" value="Unassembled WGS sequence"/>
</dbReference>
<dbReference type="RefSeq" id="XP_006668990.1">
    <property type="nucleotide sequence ID" value="XM_006668927.1"/>
</dbReference>
<reference evidence="1 2" key="1">
    <citation type="journal article" date="2011" name="Genome Biol.">
        <title>Genome sequence of the insect pathogenic fungus Cordyceps militaris, a valued traditional Chinese medicine.</title>
        <authorList>
            <person name="Zheng P."/>
            <person name="Xia Y."/>
            <person name="Xiao G."/>
            <person name="Xiong C."/>
            <person name="Hu X."/>
            <person name="Zhang S."/>
            <person name="Zheng H."/>
            <person name="Huang Y."/>
            <person name="Zhou Y."/>
            <person name="Wang S."/>
            <person name="Zhao G.P."/>
            <person name="Liu X."/>
            <person name="St Leger R.J."/>
            <person name="Wang C."/>
        </authorList>
    </citation>
    <scope>NUCLEOTIDE SEQUENCE [LARGE SCALE GENOMIC DNA]</scope>
    <source>
        <strain evidence="1 2">CM01</strain>
    </source>
</reference>
<dbReference type="EMBL" id="JH126401">
    <property type="protein sequence ID" value="EGX92406.1"/>
    <property type="molecule type" value="Genomic_DNA"/>
</dbReference>
<dbReference type="GeneID" id="18165802"/>
<dbReference type="VEuPathDB" id="FungiDB:CCM_03779"/>
<dbReference type="HOGENOM" id="CLU_2793899_0_0_1"/>
<gene>
    <name evidence="1" type="ORF">CCM_03779</name>
</gene>
<dbReference type="InParanoid" id="G3JGI9"/>
<evidence type="ECO:0000313" key="2">
    <source>
        <dbReference type="Proteomes" id="UP000001610"/>
    </source>
</evidence>
<sequence length="68" mass="7859">MQGLFDAVWEETCLDPTKSDNMNHLCLLPLDRTSSAHFQCIMLFVLRSAEWRGSSAMETQHWARDSWG</sequence>
<organism evidence="1 2">
    <name type="scientific">Cordyceps militaris (strain CM01)</name>
    <name type="common">Caterpillar fungus</name>
    <dbReference type="NCBI Taxonomy" id="983644"/>
    <lineage>
        <taxon>Eukaryota</taxon>
        <taxon>Fungi</taxon>
        <taxon>Dikarya</taxon>
        <taxon>Ascomycota</taxon>
        <taxon>Pezizomycotina</taxon>
        <taxon>Sordariomycetes</taxon>
        <taxon>Hypocreomycetidae</taxon>
        <taxon>Hypocreales</taxon>
        <taxon>Cordycipitaceae</taxon>
        <taxon>Cordyceps</taxon>
    </lineage>
</organism>
<dbReference type="AlphaFoldDB" id="G3JGI9"/>
<accession>G3JGI9</accession>
<name>G3JGI9_CORMM</name>
<keyword evidence="2" id="KW-1185">Reference proteome</keyword>
<dbReference type="KEGG" id="cmt:CCM_03779"/>
<evidence type="ECO:0000313" key="1">
    <source>
        <dbReference type="EMBL" id="EGX92406.1"/>
    </source>
</evidence>